<dbReference type="GO" id="GO:0005886">
    <property type="term" value="C:plasma membrane"/>
    <property type="evidence" value="ECO:0007669"/>
    <property type="project" value="InterPro"/>
</dbReference>
<keyword evidence="1" id="KW-0812">Transmembrane</keyword>
<dbReference type="EMBL" id="JACCAB010000001">
    <property type="protein sequence ID" value="NYG06563.1"/>
    <property type="molecule type" value="Genomic_DNA"/>
</dbReference>
<protein>
    <submittedName>
        <fullName evidence="2">K+-transporting ATPase KdpF subunit</fullName>
    </submittedName>
</protein>
<keyword evidence="1" id="KW-0472">Membrane</keyword>
<keyword evidence="3" id="KW-1185">Reference proteome</keyword>
<proteinExistence type="predicted"/>
<evidence type="ECO:0000313" key="2">
    <source>
        <dbReference type="EMBL" id="NYG06563.1"/>
    </source>
</evidence>
<dbReference type="AlphaFoldDB" id="A0A852WBR5"/>
<dbReference type="RefSeq" id="WP_202881181.1">
    <property type="nucleotide sequence ID" value="NZ_JACCAB010000001.1"/>
</dbReference>
<dbReference type="InterPro" id="IPR011726">
    <property type="entry name" value="KdpF"/>
</dbReference>
<keyword evidence="1" id="KW-1133">Transmembrane helix</keyword>
<reference evidence="2 3" key="1">
    <citation type="submission" date="2020-07" db="EMBL/GenBank/DDBJ databases">
        <title>Sequencing the genomes of 1000 actinobacteria strains.</title>
        <authorList>
            <person name="Klenk H.-P."/>
        </authorList>
    </citation>
    <scope>NUCLEOTIDE SEQUENCE [LARGE SCALE GENOMIC DNA]</scope>
    <source>
        <strain evidence="2 3">DSM 23987</strain>
    </source>
</reference>
<accession>A0A852WBR5</accession>
<comment type="caution">
    <text evidence="2">The sequence shown here is derived from an EMBL/GenBank/DDBJ whole genome shotgun (WGS) entry which is preliminary data.</text>
</comment>
<organism evidence="2 3">
    <name type="scientific">Pedococcus badiiscoriae</name>
    <dbReference type="NCBI Taxonomy" id="642776"/>
    <lineage>
        <taxon>Bacteria</taxon>
        <taxon>Bacillati</taxon>
        <taxon>Actinomycetota</taxon>
        <taxon>Actinomycetes</taxon>
        <taxon>Micrococcales</taxon>
        <taxon>Intrasporangiaceae</taxon>
        <taxon>Pedococcus</taxon>
    </lineage>
</organism>
<feature type="transmembrane region" description="Helical" evidence="1">
    <location>
        <begin position="6"/>
        <end position="27"/>
    </location>
</feature>
<dbReference type="Pfam" id="PF09604">
    <property type="entry name" value="Potass_KdpF"/>
    <property type="match status" value="1"/>
</dbReference>
<name>A0A852WBR5_9MICO</name>
<evidence type="ECO:0000313" key="3">
    <source>
        <dbReference type="Proteomes" id="UP000573599"/>
    </source>
</evidence>
<dbReference type="NCBIfam" id="TIGR02115">
    <property type="entry name" value="potass_kdpF"/>
    <property type="match status" value="1"/>
</dbReference>
<sequence>MNGNVIENLLAALLGIGLLAYLGYALVRPERF</sequence>
<evidence type="ECO:0000256" key="1">
    <source>
        <dbReference type="SAM" id="Phobius"/>
    </source>
</evidence>
<dbReference type="GO" id="GO:0008556">
    <property type="term" value="F:P-type potassium transmembrane transporter activity"/>
    <property type="evidence" value="ECO:0007669"/>
    <property type="project" value="InterPro"/>
</dbReference>
<dbReference type="Proteomes" id="UP000573599">
    <property type="component" value="Unassembled WGS sequence"/>
</dbReference>
<gene>
    <name evidence="2" type="ORF">BJ986_001050</name>
</gene>